<evidence type="ECO:0000313" key="16">
    <source>
        <dbReference type="Proteomes" id="UP000825051"/>
    </source>
</evidence>
<evidence type="ECO:0000313" key="15">
    <source>
        <dbReference type="EMBL" id="QYM77905.1"/>
    </source>
</evidence>
<dbReference type="Gene3D" id="3.30.420.10">
    <property type="entry name" value="Ribonuclease H-like superfamily/Ribonuclease H"/>
    <property type="match status" value="1"/>
</dbReference>
<dbReference type="GO" id="GO:0003723">
    <property type="term" value="F:RNA binding"/>
    <property type="evidence" value="ECO:0007669"/>
    <property type="project" value="UniProtKB-UniRule"/>
</dbReference>
<dbReference type="GO" id="GO:0005737">
    <property type="term" value="C:cytoplasm"/>
    <property type="evidence" value="ECO:0007669"/>
    <property type="project" value="UniProtKB-SubCell"/>
</dbReference>
<dbReference type="NCBIfam" id="NF000595">
    <property type="entry name" value="PRK00015.1-3"/>
    <property type="match status" value="1"/>
</dbReference>
<dbReference type="GO" id="GO:0032299">
    <property type="term" value="C:ribonuclease H2 complex"/>
    <property type="evidence" value="ECO:0007669"/>
    <property type="project" value="TreeGrafter"/>
</dbReference>
<comment type="cofactor">
    <cofactor evidence="2">
        <name>Mg(2+)</name>
        <dbReference type="ChEBI" id="CHEBI:18420"/>
    </cofactor>
</comment>
<feature type="binding site" evidence="12">
    <location>
        <position position="25"/>
    </location>
    <ligand>
        <name>a divalent metal cation</name>
        <dbReference type="ChEBI" id="CHEBI:60240"/>
    </ligand>
</feature>
<evidence type="ECO:0000256" key="5">
    <source>
        <dbReference type="ARBA" id="ARBA00007383"/>
    </source>
</evidence>
<evidence type="ECO:0000256" key="1">
    <source>
        <dbReference type="ARBA" id="ARBA00000077"/>
    </source>
</evidence>
<comment type="cofactor">
    <cofactor evidence="12">
        <name>Mn(2+)</name>
        <dbReference type="ChEBI" id="CHEBI:29035"/>
    </cofactor>
    <cofactor evidence="12">
        <name>Mg(2+)</name>
        <dbReference type="ChEBI" id="CHEBI:18420"/>
    </cofactor>
    <text evidence="12">Manganese or magnesium. Binds 1 divalent metal ion per monomer in the absence of substrate. May bind a second metal ion after substrate binding.</text>
</comment>
<dbReference type="PROSITE" id="PS51975">
    <property type="entry name" value="RNASE_H_2"/>
    <property type="match status" value="1"/>
</dbReference>
<dbReference type="SUPFAM" id="SSF53098">
    <property type="entry name" value="Ribonuclease H-like"/>
    <property type="match status" value="1"/>
</dbReference>
<gene>
    <name evidence="15" type="ORF">K0B96_11315</name>
</gene>
<evidence type="ECO:0000256" key="11">
    <source>
        <dbReference type="ARBA" id="ARBA00023211"/>
    </source>
</evidence>
<sequence>MPKRRQLRGFDLKRIDGVLSLIGVDEAGRGALAGPVVAAAVLVNREFLECRWALTKAGRVNDSKQLTAEDREELWLEFETLVSQGQIHAHFGVADVGEIEQFNILGATKLAMRRALEGIYPPSAFQQKTEPDLFASAEEIAAFQPTVSARILIDGLALRAFPYPHEGLVNGDGRSLCVAMASIVAKVTRDRLMRAMEVEHPGYGFAQHKGYATEEHREALLRLGRCRQHRELFLRKLFASRADPAQMDFIDESTWPESSEPSV</sequence>
<evidence type="ECO:0000256" key="13">
    <source>
        <dbReference type="RuleBase" id="RU003515"/>
    </source>
</evidence>
<dbReference type="EMBL" id="CP080507">
    <property type="protein sequence ID" value="QYM77905.1"/>
    <property type="molecule type" value="Genomic_DNA"/>
</dbReference>
<feature type="binding site" evidence="12">
    <location>
        <position position="154"/>
    </location>
    <ligand>
        <name>a divalent metal cation</name>
        <dbReference type="ChEBI" id="CHEBI:60240"/>
    </ligand>
</feature>
<dbReference type="RefSeq" id="WP_220161009.1">
    <property type="nucleotide sequence ID" value="NZ_CP080507.1"/>
</dbReference>
<evidence type="ECO:0000256" key="2">
    <source>
        <dbReference type="ARBA" id="ARBA00001946"/>
    </source>
</evidence>
<feature type="binding site" evidence="12">
    <location>
        <position position="26"/>
    </location>
    <ligand>
        <name>a divalent metal cation</name>
        <dbReference type="ChEBI" id="CHEBI:60240"/>
    </ligand>
</feature>
<dbReference type="InterPro" id="IPR036397">
    <property type="entry name" value="RNaseH_sf"/>
</dbReference>
<dbReference type="GO" id="GO:0006298">
    <property type="term" value="P:mismatch repair"/>
    <property type="evidence" value="ECO:0007669"/>
    <property type="project" value="TreeGrafter"/>
</dbReference>
<feature type="domain" description="RNase H type-2" evidence="14">
    <location>
        <begin position="19"/>
        <end position="245"/>
    </location>
</feature>
<comment type="subcellular location">
    <subcellularLocation>
        <location evidence="4">Cytoplasm</location>
    </subcellularLocation>
</comment>
<comment type="catalytic activity">
    <reaction evidence="1 12 13">
        <text>Endonucleolytic cleavage to 5'-phosphomonoester.</text>
        <dbReference type="EC" id="3.1.26.4"/>
    </reaction>
</comment>
<dbReference type="GO" id="GO:0004523">
    <property type="term" value="F:RNA-DNA hybrid ribonuclease activity"/>
    <property type="evidence" value="ECO:0007669"/>
    <property type="project" value="UniProtKB-UniRule"/>
</dbReference>
<dbReference type="PANTHER" id="PTHR10954:SF18">
    <property type="entry name" value="RIBONUCLEASE HII"/>
    <property type="match status" value="1"/>
</dbReference>
<protein>
    <recommendedName>
        <fullName evidence="13">Ribonuclease</fullName>
        <ecNumber evidence="13">3.1.26.4</ecNumber>
    </recommendedName>
</protein>
<dbReference type="CDD" id="cd07182">
    <property type="entry name" value="RNase_HII_bacteria_HII_like"/>
    <property type="match status" value="1"/>
</dbReference>
<evidence type="ECO:0000259" key="14">
    <source>
        <dbReference type="PROSITE" id="PS51975"/>
    </source>
</evidence>
<dbReference type="PANTHER" id="PTHR10954">
    <property type="entry name" value="RIBONUCLEASE H2 SUBUNIT A"/>
    <property type="match status" value="1"/>
</dbReference>
<comment type="similarity">
    <text evidence="5 13">Belongs to the RNase HII family.</text>
</comment>
<proteinExistence type="inferred from homology"/>
<keyword evidence="9 12" id="KW-0255">Endonuclease</keyword>
<dbReference type="InterPro" id="IPR022898">
    <property type="entry name" value="RNase_HII"/>
</dbReference>
<evidence type="ECO:0000256" key="9">
    <source>
        <dbReference type="ARBA" id="ARBA00022759"/>
    </source>
</evidence>
<dbReference type="KEGG" id="ole:K0B96_11315"/>
<keyword evidence="6" id="KW-0963">Cytoplasm</keyword>
<dbReference type="GO" id="GO:0046872">
    <property type="term" value="F:metal ion binding"/>
    <property type="evidence" value="ECO:0007669"/>
    <property type="project" value="UniProtKB-KW"/>
</dbReference>
<organism evidence="15 16">
    <name type="scientific">Horticoccus luteus</name>
    <dbReference type="NCBI Taxonomy" id="2862869"/>
    <lineage>
        <taxon>Bacteria</taxon>
        <taxon>Pseudomonadati</taxon>
        <taxon>Verrucomicrobiota</taxon>
        <taxon>Opitutia</taxon>
        <taxon>Opitutales</taxon>
        <taxon>Opitutaceae</taxon>
        <taxon>Horticoccus</taxon>
    </lineage>
</organism>
<keyword evidence="7 12" id="KW-0540">Nuclease</keyword>
<evidence type="ECO:0000256" key="7">
    <source>
        <dbReference type="ARBA" id="ARBA00022722"/>
    </source>
</evidence>
<evidence type="ECO:0000256" key="4">
    <source>
        <dbReference type="ARBA" id="ARBA00004496"/>
    </source>
</evidence>
<dbReference type="InterPro" id="IPR012337">
    <property type="entry name" value="RNaseH-like_sf"/>
</dbReference>
<keyword evidence="8 12" id="KW-0479">Metal-binding</keyword>
<dbReference type="InterPro" id="IPR024567">
    <property type="entry name" value="RNase_HII/HIII_dom"/>
</dbReference>
<evidence type="ECO:0000256" key="3">
    <source>
        <dbReference type="ARBA" id="ARBA00004065"/>
    </source>
</evidence>
<dbReference type="Pfam" id="PF01351">
    <property type="entry name" value="RNase_HII"/>
    <property type="match status" value="1"/>
</dbReference>
<evidence type="ECO:0000256" key="12">
    <source>
        <dbReference type="PROSITE-ProRule" id="PRU01319"/>
    </source>
</evidence>
<evidence type="ECO:0000256" key="10">
    <source>
        <dbReference type="ARBA" id="ARBA00022801"/>
    </source>
</evidence>
<keyword evidence="10 12" id="KW-0378">Hydrolase</keyword>
<accession>A0A8F9XG71</accession>
<comment type="function">
    <text evidence="3 13">Endonuclease that specifically degrades the RNA of RNA-DNA hybrids.</text>
</comment>
<keyword evidence="16" id="KW-1185">Reference proteome</keyword>
<keyword evidence="11" id="KW-0464">Manganese</keyword>
<dbReference type="AlphaFoldDB" id="A0A8F9XG71"/>
<dbReference type="Proteomes" id="UP000825051">
    <property type="component" value="Chromosome"/>
</dbReference>
<dbReference type="GO" id="GO:0043137">
    <property type="term" value="P:DNA replication, removal of RNA primer"/>
    <property type="evidence" value="ECO:0007669"/>
    <property type="project" value="TreeGrafter"/>
</dbReference>
<dbReference type="InterPro" id="IPR001352">
    <property type="entry name" value="RNase_HII/HIII"/>
</dbReference>
<dbReference type="EC" id="3.1.26.4" evidence="13"/>
<evidence type="ECO:0000256" key="6">
    <source>
        <dbReference type="ARBA" id="ARBA00022490"/>
    </source>
</evidence>
<name>A0A8F9XG71_9BACT</name>
<reference evidence="15" key="1">
    <citation type="submission" date="2021-08" db="EMBL/GenBank/DDBJ databases">
        <title>Genome of a novel bacterium of the phylum Verrucomicrobia, Oleiharenicola sp. KSB-15.</title>
        <authorList>
            <person name="Chung J.-H."/>
            <person name="Ahn J.-H."/>
            <person name="Yoon Y."/>
            <person name="Kim D.-Y."/>
            <person name="An S.-H."/>
            <person name="Park I."/>
            <person name="Yeon J."/>
        </authorList>
    </citation>
    <scope>NUCLEOTIDE SEQUENCE</scope>
    <source>
        <strain evidence="15">KSB-15</strain>
    </source>
</reference>
<evidence type="ECO:0000256" key="8">
    <source>
        <dbReference type="ARBA" id="ARBA00022723"/>
    </source>
</evidence>